<dbReference type="HOGENOM" id="CLU_2714156_0_0_5"/>
<protein>
    <submittedName>
        <fullName evidence="2">Uncharacterized protein</fullName>
    </submittedName>
</protein>
<evidence type="ECO:0000313" key="2">
    <source>
        <dbReference type="EMBL" id="EJF76036.1"/>
    </source>
</evidence>
<dbReference type="AlphaFoldDB" id="J0PU27"/>
<dbReference type="PATRIC" id="fig|1094551.3.peg.184"/>
<gene>
    <name evidence="2" type="ORF">MEC_00145</name>
</gene>
<proteinExistence type="predicted"/>
<dbReference type="EMBL" id="AIME01000002">
    <property type="protein sequence ID" value="EJF76036.1"/>
    <property type="molecule type" value="Genomic_DNA"/>
</dbReference>
<keyword evidence="1" id="KW-0472">Membrane</keyword>
<comment type="caution">
    <text evidence="2">The sequence shown here is derived from an EMBL/GenBank/DDBJ whole genome shotgun (WGS) entry which is preliminary data.</text>
</comment>
<keyword evidence="1" id="KW-0812">Transmembrane</keyword>
<name>J0PU27_9HYPH</name>
<keyword evidence="1" id="KW-1133">Transmembrane helix</keyword>
<organism evidence="2 3">
    <name type="scientific">Bartonella alsatica IBS 382</name>
    <dbReference type="NCBI Taxonomy" id="1094551"/>
    <lineage>
        <taxon>Bacteria</taxon>
        <taxon>Pseudomonadati</taxon>
        <taxon>Pseudomonadota</taxon>
        <taxon>Alphaproteobacteria</taxon>
        <taxon>Hyphomicrobiales</taxon>
        <taxon>Bartonellaceae</taxon>
        <taxon>Bartonella</taxon>
    </lineage>
</organism>
<reference evidence="2 3" key="1">
    <citation type="submission" date="2012-03" db="EMBL/GenBank/DDBJ databases">
        <title>The Genome Sequence of Bartonella alsatica IBS 382.</title>
        <authorList>
            <consortium name="The Broad Institute Genome Sequencing Platform"/>
            <consortium name="The Broad Institute Genome Sequencing Center for Infectious Disease"/>
            <person name="Feldgarden M."/>
            <person name="Kirby J."/>
            <person name="Kosoy M."/>
            <person name="Birtles R."/>
            <person name="Probert W.S."/>
            <person name="Chiaraviglio L."/>
            <person name="Young S.K."/>
            <person name="Zeng Q."/>
            <person name="Gargeya S."/>
            <person name="Fitzgerald M."/>
            <person name="Haas B."/>
            <person name="Abouelleil A."/>
            <person name="Alvarado L."/>
            <person name="Arachchi H.M."/>
            <person name="Berlin A."/>
            <person name="Chapman S.B."/>
            <person name="Gearin G."/>
            <person name="Goldberg J."/>
            <person name="Griggs A."/>
            <person name="Gujja S."/>
            <person name="Hansen M."/>
            <person name="Heiman D."/>
            <person name="Howarth C."/>
            <person name="Larimer J."/>
            <person name="Lui A."/>
            <person name="MacDonald P.J.P."/>
            <person name="McCowen C."/>
            <person name="Montmayeur A."/>
            <person name="Murphy C."/>
            <person name="Neiman D."/>
            <person name="Pearson M."/>
            <person name="Priest M."/>
            <person name="Roberts A."/>
            <person name="Saif S."/>
            <person name="Shea T."/>
            <person name="Sisk P."/>
            <person name="Stolte C."/>
            <person name="Sykes S."/>
            <person name="Wortman J."/>
            <person name="Nusbaum C."/>
            <person name="Birren B."/>
        </authorList>
    </citation>
    <scope>NUCLEOTIDE SEQUENCE [LARGE SCALE GENOMIC DNA]</scope>
    <source>
        <strain evidence="2 3">IBS 382</strain>
    </source>
</reference>
<evidence type="ECO:0000313" key="3">
    <source>
        <dbReference type="Proteomes" id="UP000008761"/>
    </source>
</evidence>
<sequence>MFPETVKMLDDPMGTTPGFFTSFMALSGSPTQVFSLLEVYLERGKHKHLAVSHPQYEMILIRVYKSIIMQLI</sequence>
<accession>J0PU27</accession>
<feature type="transmembrane region" description="Helical" evidence="1">
    <location>
        <begin position="20"/>
        <end position="41"/>
    </location>
</feature>
<evidence type="ECO:0000256" key="1">
    <source>
        <dbReference type="SAM" id="Phobius"/>
    </source>
</evidence>
<dbReference type="Proteomes" id="UP000008761">
    <property type="component" value="Unassembled WGS sequence"/>
</dbReference>